<feature type="domain" description="tRNA synthetases class I catalytic" evidence="11">
    <location>
        <begin position="36"/>
        <end position="349"/>
    </location>
</feature>
<feature type="binding site" evidence="10">
    <location>
        <begin position="83"/>
        <end position="85"/>
    </location>
    <ligand>
        <name>L-cysteinyl-5'-AMP</name>
        <dbReference type="ChEBI" id="CHEBI:144924"/>
    </ligand>
</feature>
<evidence type="ECO:0000256" key="1">
    <source>
        <dbReference type="ARBA" id="ARBA00003679"/>
    </source>
</evidence>
<gene>
    <name evidence="10" type="primary">mshC</name>
    <name evidence="12" type="ORF">FY030_08030</name>
</gene>
<feature type="binding site" evidence="10">
    <location>
        <position position="45"/>
    </location>
    <ligand>
        <name>Zn(2+)</name>
        <dbReference type="ChEBI" id="CHEBI:29105"/>
    </ligand>
</feature>
<evidence type="ECO:0000256" key="4">
    <source>
        <dbReference type="ARBA" id="ARBA00022598"/>
    </source>
</evidence>
<keyword evidence="7 10" id="KW-0862">Zinc</keyword>
<dbReference type="Gene3D" id="1.20.120.640">
    <property type="entry name" value="Anticodon-binding domain of a subclass of class I aminoacyl-tRNA synthetases"/>
    <property type="match status" value="1"/>
</dbReference>
<organism evidence="12 13">
    <name type="scientific">Ornithinimicrobium pratense</name>
    <dbReference type="NCBI Taxonomy" id="2593973"/>
    <lineage>
        <taxon>Bacteria</taxon>
        <taxon>Bacillati</taxon>
        <taxon>Actinomycetota</taxon>
        <taxon>Actinomycetes</taxon>
        <taxon>Micrococcales</taxon>
        <taxon>Ornithinimicrobiaceae</taxon>
        <taxon>Ornithinimicrobium</taxon>
    </lineage>
</organism>
<evidence type="ECO:0000256" key="2">
    <source>
        <dbReference type="ARBA" id="ARBA00007723"/>
    </source>
</evidence>
<evidence type="ECO:0000256" key="8">
    <source>
        <dbReference type="ARBA" id="ARBA00022840"/>
    </source>
</evidence>
<dbReference type="Gene3D" id="3.40.50.620">
    <property type="entry name" value="HUPs"/>
    <property type="match status" value="1"/>
</dbReference>
<keyword evidence="6 10" id="KW-0547">Nucleotide-binding</keyword>
<feature type="binding site" evidence="10">
    <location>
        <position position="268"/>
    </location>
    <ligand>
        <name>Zn(2+)</name>
        <dbReference type="ChEBI" id="CHEBI:29105"/>
    </ligand>
</feature>
<feature type="binding site" evidence="10">
    <location>
        <position position="239"/>
    </location>
    <ligand>
        <name>L-cysteinyl-5'-AMP</name>
        <dbReference type="ChEBI" id="CHEBI:144924"/>
    </ligand>
</feature>
<dbReference type="GO" id="GO:0010125">
    <property type="term" value="P:mycothiol biosynthetic process"/>
    <property type="evidence" value="ECO:0007669"/>
    <property type="project" value="UniProtKB-UniRule"/>
</dbReference>
<keyword evidence="8 10" id="KW-0067">ATP-binding</keyword>
<feature type="binding site" evidence="10">
    <location>
        <position position="295"/>
    </location>
    <ligand>
        <name>L-cysteinyl-5'-AMP</name>
        <dbReference type="ChEBI" id="CHEBI:144924"/>
    </ligand>
</feature>
<evidence type="ECO:0000256" key="3">
    <source>
        <dbReference type="ARBA" id="ARBA00011245"/>
    </source>
</evidence>
<feature type="short sequence motif" description="'KMSKS' region" evidence="10">
    <location>
        <begin position="301"/>
        <end position="305"/>
    </location>
</feature>
<dbReference type="NCBIfam" id="TIGR03447">
    <property type="entry name" value="mycothiol_MshC"/>
    <property type="match status" value="1"/>
</dbReference>
<dbReference type="EMBL" id="CP044427">
    <property type="protein sequence ID" value="QFG68673.1"/>
    <property type="molecule type" value="Genomic_DNA"/>
</dbReference>
<comment type="catalytic activity">
    <reaction evidence="9 10">
        <text>1D-myo-inositol 2-amino-2-deoxy-alpha-D-glucopyranoside + L-cysteine + ATP = 1D-myo-inositol 2-(L-cysteinylamino)-2-deoxy-alpha-D-glucopyranoside + AMP + diphosphate + H(+)</text>
        <dbReference type="Rhea" id="RHEA:26176"/>
        <dbReference type="ChEBI" id="CHEBI:15378"/>
        <dbReference type="ChEBI" id="CHEBI:30616"/>
        <dbReference type="ChEBI" id="CHEBI:33019"/>
        <dbReference type="ChEBI" id="CHEBI:35235"/>
        <dbReference type="ChEBI" id="CHEBI:58886"/>
        <dbReference type="ChEBI" id="CHEBI:58887"/>
        <dbReference type="ChEBI" id="CHEBI:456215"/>
        <dbReference type="EC" id="6.3.1.13"/>
    </reaction>
</comment>
<sequence>MKKWSPTEVLSLPVPHPGTVVQVRDTARGEKVPVGEGKEVRLFVCGITPYDATHMGHAATYVTFDVLQRVWRDAGREVVYVQNVTDIDEPLLERAARDGINWEDLAHREIELFFRDMEALRVLPPAHYVGAVEGIPDDVAAVEQLVAAGAAYPVEVPDTEATVDGAARVDLYLDLARQPTFGAVSGWTRAEMMEVFGDRGGDPDRAGKRQALDPLLWRAGRAGEPHWQGGSLGRGRPGWHIECSTIALRYLGPDFDVQGGGTDLIFPHHEMSAVQAEAIHGHASFAKAYVHQAMVGLDGEKMSKSKGNLVLVSTLRAAGVDSMAIRLALLDRHYGAPWDWTDDLLAQAQDRLRVWRAAAGQSAAAGAQDAGAVVRDAAPAGSEPSELELTTLARMRERLADDLDAPGALVAVDRWAQWAHEADVPGSGLVPLAVDSLLGVSL</sequence>
<dbReference type="SUPFAM" id="SSF52374">
    <property type="entry name" value="Nucleotidylyl transferase"/>
    <property type="match status" value="1"/>
</dbReference>
<dbReference type="PRINTS" id="PR00983">
    <property type="entry name" value="TRNASYNTHCYS"/>
</dbReference>
<dbReference type="RefSeq" id="WP_158061059.1">
    <property type="nucleotide sequence ID" value="NZ_CP044427.1"/>
</dbReference>
<keyword evidence="13" id="KW-1185">Reference proteome</keyword>
<feature type="binding site" evidence="10">
    <location>
        <begin position="45"/>
        <end position="48"/>
    </location>
    <ligand>
        <name>L-cysteinyl-5'-AMP</name>
        <dbReference type="ChEBI" id="CHEBI:144924"/>
    </ligand>
</feature>
<comment type="cofactor">
    <cofactor evidence="10">
        <name>Zn(2+)</name>
        <dbReference type="ChEBI" id="CHEBI:29105"/>
    </cofactor>
    <text evidence="10">Binds 1 zinc ion per subunit.</text>
</comment>
<dbReference type="InterPro" id="IPR017812">
    <property type="entry name" value="Mycothiol_ligase_MshC"/>
</dbReference>
<keyword evidence="5 10" id="KW-0479">Metal-binding</keyword>
<feature type="binding site" evidence="10">
    <location>
        <begin position="261"/>
        <end position="263"/>
    </location>
    <ligand>
        <name>L-cysteinyl-5'-AMP</name>
        <dbReference type="ChEBI" id="CHEBI:144924"/>
    </ligand>
</feature>
<comment type="function">
    <text evidence="1 10">Catalyzes the ATP-dependent condensation of GlcN-Ins and L-cysteine to form L-Cys-GlcN-Ins.</text>
</comment>
<evidence type="ECO:0000256" key="6">
    <source>
        <dbReference type="ARBA" id="ARBA00022741"/>
    </source>
</evidence>
<evidence type="ECO:0000313" key="12">
    <source>
        <dbReference type="EMBL" id="QFG68673.1"/>
    </source>
</evidence>
<dbReference type="EC" id="6.3.1.13" evidence="10"/>
<name>A0A5J6V6K4_9MICO</name>
<accession>A0A5J6V6K4</accession>
<evidence type="ECO:0000256" key="9">
    <source>
        <dbReference type="ARBA" id="ARBA00048350"/>
    </source>
</evidence>
<dbReference type="AlphaFoldDB" id="A0A5J6V6K4"/>
<dbReference type="InterPro" id="IPR014729">
    <property type="entry name" value="Rossmann-like_a/b/a_fold"/>
</dbReference>
<feature type="short sequence motif" description="'ERGGDP' region" evidence="10">
    <location>
        <begin position="198"/>
        <end position="203"/>
    </location>
</feature>
<dbReference type="Proteomes" id="UP000326546">
    <property type="component" value="Chromosome"/>
</dbReference>
<reference evidence="12 13" key="1">
    <citation type="submission" date="2019-09" db="EMBL/GenBank/DDBJ databases">
        <title>Serinicoccus pratensis sp. nov., isolated from meadow soil.</title>
        <authorList>
            <person name="Zhang W."/>
        </authorList>
    </citation>
    <scope>NUCLEOTIDE SEQUENCE [LARGE SCALE GENOMIC DNA]</scope>
    <source>
        <strain evidence="12 13">W204</strain>
    </source>
</reference>
<dbReference type="PANTHER" id="PTHR10890">
    <property type="entry name" value="CYSTEINYL-TRNA SYNTHETASE"/>
    <property type="match status" value="1"/>
</dbReference>
<dbReference type="GO" id="GO:0004817">
    <property type="term" value="F:cysteine-tRNA ligase activity"/>
    <property type="evidence" value="ECO:0007669"/>
    <property type="project" value="TreeGrafter"/>
</dbReference>
<dbReference type="PANTHER" id="PTHR10890:SF3">
    <property type="entry name" value="CYSTEINE--TRNA LIGASE, CYTOPLASMIC"/>
    <property type="match status" value="1"/>
</dbReference>
<feature type="binding site" evidence="10">
    <location>
        <position position="60"/>
    </location>
    <ligand>
        <name>L-cysteinyl-5'-AMP</name>
        <dbReference type="ChEBI" id="CHEBI:144924"/>
    </ligand>
</feature>
<evidence type="ECO:0000259" key="11">
    <source>
        <dbReference type="Pfam" id="PF01406"/>
    </source>
</evidence>
<dbReference type="Pfam" id="PF01406">
    <property type="entry name" value="tRNA-synt_1e"/>
    <property type="match status" value="1"/>
</dbReference>
<evidence type="ECO:0000256" key="5">
    <source>
        <dbReference type="ARBA" id="ARBA00022723"/>
    </source>
</evidence>
<comment type="subunit">
    <text evidence="3 10">Monomer.</text>
</comment>
<evidence type="ECO:0000256" key="10">
    <source>
        <dbReference type="HAMAP-Rule" id="MF_01697"/>
    </source>
</evidence>
<protein>
    <recommendedName>
        <fullName evidence="10">L-cysteine:1D-myo-inositol 2-amino-2-deoxy-alpha-D-glucopyranoside ligase</fullName>
        <shortName evidence="10">L-Cys:GlcN-Ins ligase</shortName>
        <ecNumber evidence="10">6.3.1.13</ecNumber>
    </recommendedName>
    <alternativeName>
        <fullName evidence="10">Mycothiol ligase</fullName>
        <shortName evidence="10">MSH ligase</shortName>
    </alternativeName>
</protein>
<dbReference type="OrthoDB" id="9815130at2"/>
<keyword evidence="4 10" id="KW-0436">Ligase</keyword>
<comment type="similarity">
    <text evidence="2 10">Belongs to the class-I aminoacyl-tRNA synthetase family. MshC subfamily.</text>
</comment>
<dbReference type="InterPro" id="IPR024909">
    <property type="entry name" value="Cys-tRNA/MSH_ligase"/>
</dbReference>
<dbReference type="GO" id="GO:0005524">
    <property type="term" value="F:ATP binding"/>
    <property type="evidence" value="ECO:0007669"/>
    <property type="project" value="UniProtKB-KW"/>
</dbReference>
<feature type="binding site" evidence="10">
    <location>
        <position position="243"/>
    </location>
    <ligand>
        <name>Zn(2+)</name>
        <dbReference type="ChEBI" id="CHEBI:29105"/>
    </ligand>
</feature>
<dbReference type="GO" id="GO:0005829">
    <property type="term" value="C:cytosol"/>
    <property type="evidence" value="ECO:0007669"/>
    <property type="project" value="TreeGrafter"/>
</dbReference>
<dbReference type="KEGG" id="serw:FY030_08030"/>
<proteinExistence type="inferred from homology"/>
<dbReference type="GO" id="GO:0006423">
    <property type="term" value="P:cysteinyl-tRNA aminoacylation"/>
    <property type="evidence" value="ECO:0007669"/>
    <property type="project" value="TreeGrafter"/>
</dbReference>
<dbReference type="InterPro" id="IPR032678">
    <property type="entry name" value="tRNA-synt_1_cat_dom"/>
</dbReference>
<feature type="short sequence motif" description="'HIGH' region" evidence="10">
    <location>
        <begin position="47"/>
        <end position="57"/>
    </location>
</feature>
<dbReference type="CDD" id="cd00672">
    <property type="entry name" value="CysRS_core"/>
    <property type="match status" value="1"/>
</dbReference>
<dbReference type="GO" id="GO:0035446">
    <property type="term" value="F:cysteine-glucosaminylinositol ligase activity"/>
    <property type="evidence" value="ECO:0007669"/>
    <property type="project" value="UniProtKB-UniRule"/>
</dbReference>
<dbReference type="HAMAP" id="MF_01697">
    <property type="entry name" value="MshC"/>
    <property type="match status" value="1"/>
</dbReference>
<evidence type="ECO:0000256" key="7">
    <source>
        <dbReference type="ARBA" id="ARBA00022833"/>
    </source>
</evidence>
<dbReference type="GO" id="GO:0008270">
    <property type="term" value="F:zinc ion binding"/>
    <property type="evidence" value="ECO:0007669"/>
    <property type="project" value="UniProtKB-UniRule"/>
</dbReference>
<evidence type="ECO:0000313" key="13">
    <source>
        <dbReference type="Proteomes" id="UP000326546"/>
    </source>
</evidence>